<sequence length="38" mass="4392">MMLERTNIPGRKPISMVVVPSWERVNYLILISTTSFLV</sequence>
<accession>A0A0A9HKC4</accession>
<protein>
    <submittedName>
        <fullName evidence="1">Uncharacterized protein</fullName>
    </submittedName>
</protein>
<name>A0A0A9HKC4_ARUDO</name>
<proteinExistence type="predicted"/>
<reference evidence="1" key="1">
    <citation type="submission" date="2014-09" db="EMBL/GenBank/DDBJ databases">
        <authorList>
            <person name="Magalhaes I.L.F."/>
            <person name="Oliveira U."/>
            <person name="Santos F.R."/>
            <person name="Vidigal T.H.D.A."/>
            <person name="Brescovit A.D."/>
            <person name="Santos A.J."/>
        </authorList>
    </citation>
    <scope>NUCLEOTIDE SEQUENCE</scope>
    <source>
        <tissue evidence="1">Shoot tissue taken approximately 20 cm above the soil surface</tissue>
    </source>
</reference>
<dbReference type="EMBL" id="GBRH01160714">
    <property type="protein sequence ID" value="JAE37182.1"/>
    <property type="molecule type" value="Transcribed_RNA"/>
</dbReference>
<organism evidence="1">
    <name type="scientific">Arundo donax</name>
    <name type="common">Giant reed</name>
    <name type="synonym">Donax arundinaceus</name>
    <dbReference type="NCBI Taxonomy" id="35708"/>
    <lineage>
        <taxon>Eukaryota</taxon>
        <taxon>Viridiplantae</taxon>
        <taxon>Streptophyta</taxon>
        <taxon>Embryophyta</taxon>
        <taxon>Tracheophyta</taxon>
        <taxon>Spermatophyta</taxon>
        <taxon>Magnoliopsida</taxon>
        <taxon>Liliopsida</taxon>
        <taxon>Poales</taxon>
        <taxon>Poaceae</taxon>
        <taxon>PACMAD clade</taxon>
        <taxon>Arundinoideae</taxon>
        <taxon>Arundineae</taxon>
        <taxon>Arundo</taxon>
    </lineage>
</organism>
<evidence type="ECO:0000313" key="1">
    <source>
        <dbReference type="EMBL" id="JAE37182.1"/>
    </source>
</evidence>
<reference evidence="1" key="2">
    <citation type="journal article" date="2015" name="Data Brief">
        <title>Shoot transcriptome of the giant reed, Arundo donax.</title>
        <authorList>
            <person name="Barrero R.A."/>
            <person name="Guerrero F.D."/>
            <person name="Moolhuijzen P."/>
            <person name="Goolsby J.A."/>
            <person name="Tidwell J."/>
            <person name="Bellgard S.E."/>
            <person name="Bellgard M.I."/>
        </authorList>
    </citation>
    <scope>NUCLEOTIDE SEQUENCE</scope>
    <source>
        <tissue evidence="1">Shoot tissue taken approximately 20 cm above the soil surface</tissue>
    </source>
</reference>
<dbReference type="AlphaFoldDB" id="A0A0A9HKC4"/>